<dbReference type="PaxDb" id="121845-A0A1S3D977"/>
<gene>
    <name evidence="10" type="primary">LOC103513974</name>
</gene>
<name>A0A1S3D977_DIACI</name>
<evidence type="ECO:0000313" key="10">
    <source>
        <dbReference type="RefSeq" id="XP_008477060.1"/>
    </source>
</evidence>
<dbReference type="InterPro" id="IPR050975">
    <property type="entry name" value="Sleep_regulator"/>
</dbReference>
<protein>
    <submittedName>
        <fullName evidence="10">Uncharacterized protein LOC103513974</fullName>
    </submittedName>
</protein>
<comment type="subcellular location">
    <subcellularLocation>
        <location evidence="1">Membrane</location>
        <topology evidence="1">Lipid-anchor</topology>
        <topology evidence="1">GPI-anchor</topology>
    </subcellularLocation>
</comment>
<dbReference type="AlphaFoldDB" id="A0A1S3D977"/>
<keyword evidence="6" id="KW-0472">Membrane</keyword>
<evidence type="ECO:0000313" key="9">
    <source>
        <dbReference type="Proteomes" id="UP000079169"/>
    </source>
</evidence>
<evidence type="ECO:0000256" key="4">
    <source>
        <dbReference type="ARBA" id="ARBA00022729"/>
    </source>
</evidence>
<keyword evidence="7" id="KW-0325">Glycoprotein</keyword>
<sequence>MCQKCQKAHYRTSHQSSVRRKKILGNLTKSRGVSIVCYQCNSAYDPRCGDPFDPYSLGTVNCSLLPIPENLLHKEYQTPVICRKIIQKIYSKRRVVRGCGYINEERDDCYRRTGTFDVDSTYCACKGDICNGSPSLGQSTSLVVTSLLAAVVLLAQNRLL</sequence>
<dbReference type="OMA" id="IKMEIYG"/>
<dbReference type="GO" id="GO:0098552">
    <property type="term" value="C:side of membrane"/>
    <property type="evidence" value="ECO:0007669"/>
    <property type="project" value="UniProtKB-KW"/>
</dbReference>
<keyword evidence="5" id="KW-1133">Transmembrane helix</keyword>
<dbReference type="GO" id="GO:0030431">
    <property type="term" value="P:sleep"/>
    <property type="evidence" value="ECO:0007669"/>
    <property type="project" value="InterPro"/>
</dbReference>
<dbReference type="PANTHER" id="PTHR33562">
    <property type="entry name" value="ATILLA, ISOFORM B-RELATED-RELATED"/>
    <property type="match status" value="1"/>
</dbReference>
<keyword evidence="8" id="KW-0449">Lipoprotein</keyword>
<keyword evidence="3" id="KW-0812">Transmembrane</keyword>
<dbReference type="GeneID" id="103513974"/>
<proteinExistence type="predicted"/>
<keyword evidence="4" id="KW-0732">Signal</keyword>
<evidence type="ECO:0000256" key="8">
    <source>
        <dbReference type="ARBA" id="ARBA00023288"/>
    </source>
</evidence>
<evidence type="ECO:0000256" key="3">
    <source>
        <dbReference type="ARBA" id="ARBA00022692"/>
    </source>
</evidence>
<evidence type="ECO:0000256" key="5">
    <source>
        <dbReference type="ARBA" id="ARBA00022989"/>
    </source>
</evidence>
<reference evidence="10" key="1">
    <citation type="submission" date="2025-08" db="UniProtKB">
        <authorList>
            <consortium name="RefSeq"/>
        </authorList>
    </citation>
    <scope>IDENTIFICATION</scope>
</reference>
<dbReference type="Proteomes" id="UP000079169">
    <property type="component" value="Unplaced"/>
</dbReference>
<evidence type="ECO:0000256" key="6">
    <source>
        <dbReference type="ARBA" id="ARBA00023136"/>
    </source>
</evidence>
<dbReference type="KEGG" id="dci:103513974"/>
<evidence type="ECO:0000256" key="7">
    <source>
        <dbReference type="ARBA" id="ARBA00023180"/>
    </source>
</evidence>
<keyword evidence="9" id="KW-1185">Reference proteome</keyword>
<dbReference type="Pfam" id="PF17064">
    <property type="entry name" value="QVR"/>
    <property type="match status" value="1"/>
</dbReference>
<evidence type="ECO:0000256" key="1">
    <source>
        <dbReference type="ARBA" id="ARBA00004589"/>
    </source>
</evidence>
<dbReference type="RefSeq" id="XP_008477060.1">
    <property type="nucleotide sequence ID" value="XM_008478838.2"/>
</dbReference>
<evidence type="ECO:0000256" key="2">
    <source>
        <dbReference type="ARBA" id="ARBA00022622"/>
    </source>
</evidence>
<dbReference type="SUPFAM" id="SSF57302">
    <property type="entry name" value="Snake toxin-like"/>
    <property type="match status" value="1"/>
</dbReference>
<dbReference type="InterPro" id="IPR031424">
    <property type="entry name" value="QVR-like"/>
</dbReference>
<accession>A0A1S3D977</accession>
<dbReference type="InterPro" id="IPR045860">
    <property type="entry name" value="Snake_toxin-like_sf"/>
</dbReference>
<dbReference type="GO" id="GO:0032222">
    <property type="term" value="P:regulation of synaptic transmission, cholinergic"/>
    <property type="evidence" value="ECO:0007669"/>
    <property type="project" value="InterPro"/>
</dbReference>
<keyword evidence="2" id="KW-0336">GPI-anchor</keyword>
<organism evidence="9 10">
    <name type="scientific">Diaphorina citri</name>
    <name type="common">Asian citrus psyllid</name>
    <dbReference type="NCBI Taxonomy" id="121845"/>
    <lineage>
        <taxon>Eukaryota</taxon>
        <taxon>Metazoa</taxon>
        <taxon>Ecdysozoa</taxon>
        <taxon>Arthropoda</taxon>
        <taxon>Hexapoda</taxon>
        <taxon>Insecta</taxon>
        <taxon>Pterygota</taxon>
        <taxon>Neoptera</taxon>
        <taxon>Paraneoptera</taxon>
        <taxon>Hemiptera</taxon>
        <taxon>Sternorrhyncha</taxon>
        <taxon>Psylloidea</taxon>
        <taxon>Psyllidae</taxon>
        <taxon>Diaphorininae</taxon>
        <taxon>Diaphorina</taxon>
    </lineage>
</organism>
<dbReference type="PANTHER" id="PTHR33562:SF17">
    <property type="entry name" value="PROTEIN QUIVER"/>
    <property type="match status" value="1"/>
</dbReference>